<keyword evidence="3" id="KW-1185">Reference proteome</keyword>
<protein>
    <recommendedName>
        <fullName evidence="1">Secretion system C-terminal sorting domain-containing protein</fullName>
    </recommendedName>
</protein>
<accession>A0A098LHG0</accession>
<proteinExistence type="predicted"/>
<sequence>MKRIFPNPVNDVLFLQFNKSTDAISEIKITNALQKDVYDRKDIESQTSLDLSGLSAGIYFVHVTTDKGIDYFQKILILK</sequence>
<dbReference type="OrthoDB" id="966157at2"/>
<gene>
    <name evidence="2" type="ORF">MYP_3640</name>
</gene>
<reference evidence="2 3" key="1">
    <citation type="submission" date="2014-09" db="EMBL/GenBank/DDBJ databases">
        <title>Sporocytophaga myxococcoides PG-01 genome sequencing.</title>
        <authorList>
            <person name="Liu L."/>
            <person name="Gao P.J."/>
            <person name="Chen G.J."/>
            <person name="Wang L.S."/>
        </authorList>
    </citation>
    <scope>NUCLEOTIDE SEQUENCE [LARGE SCALE GENOMIC DNA]</scope>
    <source>
        <strain evidence="2 3">PG-01</strain>
    </source>
</reference>
<evidence type="ECO:0000313" key="3">
    <source>
        <dbReference type="Proteomes" id="UP000030185"/>
    </source>
</evidence>
<dbReference type="AlphaFoldDB" id="A0A098LHG0"/>
<dbReference type="InterPro" id="IPR026444">
    <property type="entry name" value="Secre_tail"/>
</dbReference>
<evidence type="ECO:0000259" key="1">
    <source>
        <dbReference type="Pfam" id="PF18962"/>
    </source>
</evidence>
<dbReference type="EMBL" id="BBLT01000008">
    <property type="protein sequence ID" value="GAL86411.1"/>
    <property type="molecule type" value="Genomic_DNA"/>
</dbReference>
<dbReference type="NCBIfam" id="TIGR04183">
    <property type="entry name" value="Por_Secre_tail"/>
    <property type="match status" value="1"/>
</dbReference>
<name>A0A098LHG0_9BACT</name>
<comment type="caution">
    <text evidence="2">The sequence shown here is derived from an EMBL/GenBank/DDBJ whole genome shotgun (WGS) entry which is preliminary data.</text>
</comment>
<dbReference type="Proteomes" id="UP000030185">
    <property type="component" value="Unassembled WGS sequence"/>
</dbReference>
<evidence type="ECO:0000313" key="2">
    <source>
        <dbReference type="EMBL" id="GAL86411.1"/>
    </source>
</evidence>
<organism evidence="2 3">
    <name type="scientific">Sporocytophaga myxococcoides</name>
    <dbReference type="NCBI Taxonomy" id="153721"/>
    <lineage>
        <taxon>Bacteria</taxon>
        <taxon>Pseudomonadati</taxon>
        <taxon>Bacteroidota</taxon>
        <taxon>Cytophagia</taxon>
        <taxon>Cytophagales</taxon>
        <taxon>Cytophagaceae</taxon>
        <taxon>Sporocytophaga</taxon>
    </lineage>
</organism>
<dbReference type="Pfam" id="PF18962">
    <property type="entry name" value="Por_Secre_tail"/>
    <property type="match status" value="1"/>
</dbReference>
<dbReference type="RefSeq" id="WP_045466317.1">
    <property type="nucleotide sequence ID" value="NZ_BBLT01000008.1"/>
</dbReference>
<feature type="domain" description="Secretion system C-terminal sorting" evidence="1">
    <location>
        <begin position="4"/>
        <end position="77"/>
    </location>
</feature>